<protein>
    <recommendedName>
        <fullName evidence="4">Aa3 type cytochrome c oxidase subunit IV</fullName>
    </recommendedName>
</protein>
<dbReference type="EMBL" id="QLLR01000037">
    <property type="protein sequence ID" value="RAJ22625.1"/>
    <property type="molecule type" value="Genomic_DNA"/>
</dbReference>
<name>A0A327S1N1_9SPHI</name>
<keyword evidence="1" id="KW-0812">Transmembrane</keyword>
<evidence type="ECO:0000313" key="2">
    <source>
        <dbReference type="EMBL" id="RAJ22625.1"/>
    </source>
</evidence>
<keyword evidence="1" id="KW-1133">Transmembrane helix</keyword>
<sequence>MVNYSFMSEKKESSEEFSFWSRYKDFATTEILLYVIMIVGIFLGLMIFM</sequence>
<evidence type="ECO:0000256" key="1">
    <source>
        <dbReference type="SAM" id="Phobius"/>
    </source>
</evidence>
<gene>
    <name evidence="2" type="ORF">LY11_04765</name>
</gene>
<evidence type="ECO:0000313" key="3">
    <source>
        <dbReference type="Proteomes" id="UP000249754"/>
    </source>
</evidence>
<dbReference type="AlphaFoldDB" id="A0A327S1N1"/>
<feature type="transmembrane region" description="Helical" evidence="1">
    <location>
        <begin position="31"/>
        <end position="48"/>
    </location>
</feature>
<proteinExistence type="predicted"/>
<organism evidence="2 3">
    <name type="scientific">Pedobacter cryoconitis</name>
    <dbReference type="NCBI Taxonomy" id="188932"/>
    <lineage>
        <taxon>Bacteria</taxon>
        <taxon>Pseudomonadati</taxon>
        <taxon>Bacteroidota</taxon>
        <taxon>Sphingobacteriia</taxon>
        <taxon>Sphingobacteriales</taxon>
        <taxon>Sphingobacteriaceae</taxon>
        <taxon>Pedobacter</taxon>
    </lineage>
</organism>
<reference evidence="2 3" key="1">
    <citation type="submission" date="2018-06" db="EMBL/GenBank/DDBJ databases">
        <title>Genomic Encyclopedia of Archaeal and Bacterial Type Strains, Phase II (KMG-II): from individual species to whole genera.</title>
        <authorList>
            <person name="Goeker M."/>
        </authorList>
    </citation>
    <scope>NUCLEOTIDE SEQUENCE [LARGE SCALE GENOMIC DNA]</scope>
    <source>
        <strain evidence="2 3">DSM 14825</strain>
    </source>
</reference>
<keyword evidence="1" id="KW-0472">Membrane</keyword>
<accession>A0A327S1N1</accession>
<dbReference type="Proteomes" id="UP000249754">
    <property type="component" value="Unassembled WGS sequence"/>
</dbReference>
<evidence type="ECO:0008006" key="4">
    <source>
        <dbReference type="Google" id="ProtNLM"/>
    </source>
</evidence>
<comment type="caution">
    <text evidence="2">The sequence shown here is derived from an EMBL/GenBank/DDBJ whole genome shotgun (WGS) entry which is preliminary data.</text>
</comment>